<dbReference type="EMBL" id="UINC01076584">
    <property type="protein sequence ID" value="SVC15885.1"/>
    <property type="molecule type" value="Genomic_DNA"/>
</dbReference>
<dbReference type="AlphaFoldDB" id="A0A382JW42"/>
<accession>A0A382JW42</accession>
<sequence length="34" mass="3857">MLIYRREMTAETDRADHRPGRAPPPAAMPPLLPE</sequence>
<evidence type="ECO:0000313" key="2">
    <source>
        <dbReference type="EMBL" id="SVC15885.1"/>
    </source>
</evidence>
<evidence type="ECO:0000256" key="1">
    <source>
        <dbReference type="SAM" id="MobiDB-lite"/>
    </source>
</evidence>
<reference evidence="2" key="1">
    <citation type="submission" date="2018-05" db="EMBL/GenBank/DDBJ databases">
        <authorList>
            <person name="Lanie J.A."/>
            <person name="Ng W.-L."/>
            <person name="Kazmierczak K.M."/>
            <person name="Andrzejewski T.M."/>
            <person name="Davidsen T.M."/>
            <person name="Wayne K.J."/>
            <person name="Tettelin H."/>
            <person name="Glass J.I."/>
            <person name="Rusch D."/>
            <person name="Podicherti R."/>
            <person name="Tsui H.-C.T."/>
            <person name="Winkler M.E."/>
        </authorList>
    </citation>
    <scope>NUCLEOTIDE SEQUENCE</scope>
</reference>
<proteinExistence type="predicted"/>
<feature type="compositionally biased region" description="Basic and acidic residues" evidence="1">
    <location>
        <begin position="1"/>
        <end position="19"/>
    </location>
</feature>
<name>A0A382JW42_9ZZZZ</name>
<feature type="compositionally biased region" description="Pro residues" evidence="1">
    <location>
        <begin position="21"/>
        <end position="34"/>
    </location>
</feature>
<gene>
    <name evidence="2" type="ORF">METZ01_LOCUS268739</name>
</gene>
<organism evidence="2">
    <name type="scientific">marine metagenome</name>
    <dbReference type="NCBI Taxonomy" id="408172"/>
    <lineage>
        <taxon>unclassified sequences</taxon>
        <taxon>metagenomes</taxon>
        <taxon>ecological metagenomes</taxon>
    </lineage>
</organism>
<protein>
    <submittedName>
        <fullName evidence="2">Uncharacterized protein</fullName>
    </submittedName>
</protein>
<feature type="region of interest" description="Disordered" evidence="1">
    <location>
        <begin position="1"/>
        <end position="34"/>
    </location>
</feature>